<dbReference type="RefSeq" id="WP_167141079.1">
    <property type="nucleotide sequence ID" value="NZ_VWXD01000007.1"/>
</dbReference>
<reference evidence="11 12" key="1">
    <citation type="journal article" date="2019" name="bioRxiv">
        <title>Bacteria contribute to plant secondary compound degradation in a generalist herbivore system.</title>
        <authorList>
            <person name="Francoeur C.B."/>
            <person name="Khadempour L."/>
            <person name="Moreira-Soto R.D."/>
            <person name="Gotting K."/>
            <person name="Book A.J."/>
            <person name="Pinto-Tomas A.A."/>
            <person name="Keefover-Ring K."/>
            <person name="Currie C.R."/>
        </authorList>
    </citation>
    <scope>NUCLEOTIDE SEQUENCE [LARGE SCALE GENOMIC DNA]</scope>
    <source>
        <strain evidence="11 12">Acro-805</strain>
    </source>
</reference>
<evidence type="ECO:0000256" key="1">
    <source>
        <dbReference type="ARBA" id="ARBA00012493"/>
    </source>
</evidence>
<keyword evidence="2" id="KW-0808">Transferase</keyword>
<dbReference type="PROSITE" id="PS50878">
    <property type="entry name" value="RT_POL"/>
    <property type="match status" value="1"/>
</dbReference>
<dbReference type="InterPro" id="IPR000477">
    <property type="entry name" value="RT_dom"/>
</dbReference>
<gene>
    <name evidence="11" type="ORF">F3J38_19495</name>
</gene>
<comment type="catalytic activity">
    <reaction evidence="9">
        <text>DNA(n) + a 2'-deoxyribonucleoside 5'-triphosphate = DNA(n+1) + diphosphate</text>
        <dbReference type="Rhea" id="RHEA:22508"/>
        <dbReference type="Rhea" id="RHEA-COMP:17339"/>
        <dbReference type="Rhea" id="RHEA-COMP:17340"/>
        <dbReference type="ChEBI" id="CHEBI:33019"/>
        <dbReference type="ChEBI" id="CHEBI:61560"/>
        <dbReference type="ChEBI" id="CHEBI:173112"/>
        <dbReference type="EC" id="2.7.7.49"/>
    </reaction>
</comment>
<evidence type="ECO:0000256" key="3">
    <source>
        <dbReference type="ARBA" id="ARBA00022695"/>
    </source>
</evidence>
<dbReference type="Pfam" id="PF00078">
    <property type="entry name" value="RVT_1"/>
    <property type="match status" value="1"/>
</dbReference>
<sequence>MLIEHLSDTLILTNDFINDLADTASKNYNKFSVPKKNGGTRVVYQPNKELKLLQRVIHDDFLKILPVHPACSAYLDGASVKENAERHKNNKYLLRIDFVDFFKSITHNDILSFLIENKIHPQWNDNDTELLLKLVCYNGRLTMGSVTSPMISNLVCNKLDKAIESICNIQDIIYSRYADDIYLSTNTPNILGMMPKKITNILRKIDYPKHLIINTSKTQHSSKKTRMTITGLKITNMGTISIGREKKREIRSLVHKWDTLPIEKKKYLQGYLSYCVSVEPLFINALCEKFSAKIIKKIQSYKF</sequence>
<name>A0ABX0R2N0_9GAMM</name>
<evidence type="ECO:0000313" key="11">
    <source>
        <dbReference type="EMBL" id="NIF02220.1"/>
    </source>
</evidence>
<evidence type="ECO:0000256" key="5">
    <source>
        <dbReference type="ARBA" id="ARBA00022842"/>
    </source>
</evidence>
<dbReference type="PANTHER" id="PTHR34047:SF7">
    <property type="entry name" value="RNA-DIRECTED DNA POLYMERASE"/>
    <property type="match status" value="1"/>
</dbReference>
<dbReference type="Proteomes" id="UP000780690">
    <property type="component" value="Unassembled WGS sequence"/>
</dbReference>
<evidence type="ECO:0000256" key="9">
    <source>
        <dbReference type="ARBA" id="ARBA00048173"/>
    </source>
</evidence>
<dbReference type="InterPro" id="IPR051083">
    <property type="entry name" value="GrpII_Intron_Splice-Mob/Def"/>
</dbReference>
<dbReference type="PANTHER" id="PTHR34047">
    <property type="entry name" value="NUCLEAR INTRON MATURASE 1, MITOCHONDRIAL-RELATED"/>
    <property type="match status" value="1"/>
</dbReference>
<keyword evidence="12" id="KW-1185">Reference proteome</keyword>
<keyword evidence="4" id="KW-0479">Metal-binding</keyword>
<evidence type="ECO:0000256" key="2">
    <source>
        <dbReference type="ARBA" id="ARBA00022679"/>
    </source>
</evidence>
<dbReference type="InterPro" id="IPR043502">
    <property type="entry name" value="DNA/RNA_pol_sf"/>
</dbReference>
<keyword evidence="7" id="KW-0051">Antiviral defense</keyword>
<evidence type="ECO:0000256" key="7">
    <source>
        <dbReference type="ARBA" id="ARBA00023118"/>
    </source>
</evidence>
<evidence type="ECO:0000256" key="4">
    <source>
        <dbReference type="ARBA" id="ARBA00022723"/>
    </source>
</evidence>
<evidence type="ECO:0000256" key="8">
    <source>
        <dbReference type="ARBA" id="ARBA00034120"/>
    </source>
</evidence>
<dbReference type="EC" id="2.7.7.49" evidence="1"/>
<proteinExistence type="inferred from homology"/>
<dbReference type="CDD" id="cd03487">
    <property type="entry name" value="RT_Bac_retron_II"/>
    <property type="match status" value="1"/>
</dbReference>
<organism evidence="11 12">
    <name type="scientific">Candidatus Pantoea formicae</name>
    <dbReference type="NCBI Taxonomy" id="2608355"/>
    <lineage>
        <taxon>Bacteria</taxon>
        <taxon>Pseudomonadati</taxon>
        <taxon>Pseudomonadota</taxon>
        <taxon>Gammaproteobacteria</taxon>
        <taxon>Enterobacterales</taxon>
        <taxon>Erwiniaceae</taxon>
        <taxon>Pantoea</taxon>
    </lineage>
</organism>
<dbReference type="InterPro" id="IPR000123">
    <property type="entry name" value="Reverse_transcriptase_msDNA"/>
</dbReference>
<dbReference type="NCBIfam" id="NF038233">
    <property type="entry name" value="retron_St85_RT"/>
    <property type="match status" value="1"/>
</dbReference>
<accession>A0ABX0R2N0</accession>
<keyword evidence="5" id="KW-0460">Magnesium</keyword>
<comment type="similarity">
    <text evidence="8">Belongs to the bacterial reverse transcriptase family.</text>
</comment>
<dbReference type="PRINTS" id="PR00866">
    <property type="entry name" value="RNADNAPOLMS"/>
</dbReference>
<dbReference type="EMBL" id="VWXD01000007">
    <property type="protein sequence ID" value="NIF02220.1"/>
    <property type="molecule type" value="Genomic_DNA"/>
</dbReference>
<feature type="domain" description="Reverse transcriptase" evidence="10">
    <location>
        <begin position="14"/>
        <end position="234"/>
    </location>
</feature>
<keyword evidence="3" id="KW-0548">Nucleotidyltransferase</keyword>
<keyword evidence="6 11" id="KW-0695">RNA-directed DNA polymerase</keyword>
<evidence type="ECO:0000313" key="12">
    <source>
        <dbReference type="Proteomes" id="UP000780690"/>
    </source>
</evidence>
<evidence type="ECO:0000259" key="10">
    <source>
        <dbReference type="PROSITE" id="PS50878"/>
    </source>
</evidence>
<dbReference type="GO" id="GO:0003964">
    <property type="term" value="F:RNA-directed DNA polymerase activity"/>
    <property type="evidence" value="ECO:0007669"/>
    <property type="project" value="UniProtKB-KW"/>
</dbReference>
<comment type="caution">
    <text evidence="11">The sequence shown here is derived from an EMBL/GenBank/DDBJ whole genome shotgun (WGS) entry which is preliminary data.</text>
</comment>
<evidence type="ECO:0000256" key="6">
    <source>
        <dbReference type="ARBA" id="ARBA00022918"/>
    </source>
</evidence>
<protein>
    <recommendedName>
        <fullName evidence="1">RNA-directed DNA polymerase</fullName>
        <ecNumber evidence="1">2.7.7.49</ecNumber>
    </recommendedName>
</protein>
<dbReference type="SUPFAM" id="SSF56672">
    <property type="entry name" value="DNA/RNA polymerases"/>
    <property type="match status" value="1"/>
</dbReference>